<organism evidence="3 4">
    <name type="scientific">Setaria digitata</name>
    <dbReference type="NCBI Taxonomy" id="48799"/>
    <lineage>
        <taxon>Eukaryota</taxon>
        <taxon>Metazoa</taxon>
        <taxon>Ecdysozoa</taxon>
        <taxon>Nematoda</taxon>
        <taxon>Chromadorea</taxon>
        <taxon>Rhabditida</taxon>
        <taxon>Spirurina</taxon>
        <taxon>Spiruromorpha</taxon>
        <taxon>Filarioidea</taxon>
        <taxon>Setariidae</taxon>
        <taxon>Setaria</taxon>
    </lineage>
</organism>
<evidence type="ECO:0000313" key="4">
    <source>
        <dbReference type="WBParaSite" id="sdigi.contig37.g2541.t1"/>
    </source>
</evidence>
<reference evidence="4" key="1">
    <citation type="submission" date="2022-11" db="UniProtKB">
        <authorList>
            <consortium name="WormBaseParasite"/>
        </authorList>
    </citation>
    <scope>IDENTIFICATION</scope>
</reference>
<dbReference type="InterPro" id="IPR001623">
    <property type="entry name" value="DnaJ_domain"/>
</dbReference>
<dbReference type="WBParaSite" id="sdigi.contig37.g2541.t1">
    <property type="protein sequence ID" value="sdigi.contig37.g2541.t1"/>
    <property type="gene ID" value="sdigi.contig37.g2541"/>
</dbReference>
<dbReference type="Pfam" id="PF00226">
    <property type="entry name" value="DnaJ"/>
    <property type="match status" value="1"/>
</dbReference>
<protein>
    <submittedName>
        <fullName evidence="4">J domain-containing protein</fullName>
    </submittedName>
</protein>
<proteinExistence type="predicted"/>
<feature type="domain" description="J" evidence="2">
    <location>
        <begin position="33"/>
        <end position="79"/>
    </location>
</feature>
<dbReference type="Gene3D" id="1.10.287.110">
    <property type="entry name" value="DnaJ domain"/>
    <property type="match status" value="1"/>
</dbReference>
<evidence type="ECO:0000259" key="2">
    <source>
        <dbReference type="Pfam" id="PF00226"/>
    </source>
</evidence>
<keyword evidence="3" id="KW-1185">Reference proteome</keyword>
<evidence type="ECO:0000313" key="3">
    <source>
        <dbReference type="Proteomes" id="UP000887581"/>
    </source>
</evidence>
<dbReference type="AlphaFoldDB" id="A0A915PVR4"/>
<name>A0A915PVR4_9BILA</name>
<keyword evidence="1" id="KW-1133">Transmembrane helix</keyword>
<keyword evidence="1" id="KW-0472">Membrane</keyword>
<dbReference type="CDD" id="cd06257">
    <property type="entry name" value="DnaJ"/>
    <property type="match status" value="1"/>
</dbReference>
<dbReference type="Proteomes" id="UP000887581">
    <property type="component" value="Unplaced"/>
</dbReference>
<dbReference type="SUPFAM" id="SSF46565">
    <property type="entry name" value="Chaperone J-domain"/>
    <property type="match status" value="1"/>
</dbReference>
<feature type="transmembrane region" description="Helical" evidence="1">
    <location>
        <begin position="135"/>
        <end position="153"/>
    </location>
</feature>
<sequence length="155" mass="17984">MVTTWYDVHYRCQMQALTFHYYVFDCSRELINFMRKLMILHPDRKGCTNNEVKRRSDAFIQLTEAYEILKVPERRRSYDISLDENGTFANCTKGPDVDGLFTGFQHASKESPSSIAEMYYGFWQNFGVFGDCLRFIAQSMIVAVVAVGALIRFSK</sequence>
<dbReference type="InterPro" id="IPR036869">
    <property type="entry name" value="J_dom_sf"/>
</dbReference>
<accession>A0A915PVR4</accession>
<keyword evidence="1" id="KW-0812">Transmembrane</keyword>
<evidence type="ECO:0000256" key="1">
    <source>
        <dbReference type="SAM" id="Phobius"/>
    </source>
</evidence>